<dbReference type="AlphaFoldDB" id="A0A068NXC2"/>
<dbReference type="InterPro" id="IPR046884">
    <property type="entry name" value="MnmA-like_central"/>
</dbReference>
<dbReference type="Gene3D" id="2.30.30.280">
    <property type="entry name" value="Adenine nucleotide alpha hydrolases-like domains"/>
    <property type="match status" value="1"/>
</dbReference>
<dbReference type="FunFam" id="2.30.30.280:FF:000001">
    <property type="entry name" value="tRNA-specific 2-thiouridylase MnmA"/>
    <property type="match status" value="1"/>
</dbReference>
<dbReference type="KEGG" id="fgi:OP10G_4062"/>
<dbReference type="Gene3D" id="3.40.50.620">
    <property type="entry name" value="HUPs"/>
    <property type="match status" value="1"/>
</dbReference>
<keyword evidence="6 10" id="KW-0694">RNA-binding</keyword>
<name>A0A068NXC2_FIMGI</name>
<dbReference type="PANTHER" id="PTHR11933">
    <property type="entry name" value="TRNA 5-METHYLAMINOMETHYL-2-THIOURIDYLATE -METHYLTRANSFERASE"/>
    <property type="match status" value="1"/>
</dbReference>
<keyword evidence="4 10" id="KW-0547">Nucleotide-binding</keyword>
<evidence type="ECO:0000313" key="13">
    <source>
        <dbReference type="EMBL" id="AIE87430.1"/>
    </source>
</evidence>
<evidence type="ECO:0000256" key="8">
    <source>
        <dbReference type="ARBA" id="ARBA00051542"/>
    </source>
</evidence>
<dbReference type="GO" id="GO:0005524">
    <property type="term" value="F:ATP binding"/>
    <property type="evidence" value="ECO:0007669"/>
    <property type="project" value="UniProtKB-KW"/>
</dbReference>
<dbReference type="eggNOG" id="COG0482">
    <property type="taxonomic scope" value="Bacteria"/>
</dbReference>
<reference evidence="13 14" key="1">
    <citation type="journal article" date="2014" name="PLoS ONE">
        <title>The first complete genome sequence of the class fimbriimonadia in the phylum armatimonadetes.</title>
        <authorList>
            <person name="Hu Z.Y."/>
            <person name="Wang Y.Z."/>
            <person name="Im W.T."/>
            <person name="Wang S.Y."/>
            <person name="Zhao G.P."/>
            <person name="Zheng H.J."/>
            <person name="Quan Z.X."/>
        </authorList>
    </citation>
    <scope>NUCLEOTIDE SEQUENCE [LARGE SCALE GENOMIC DNA]</scope>
    <source>
        <strain evidence="13">Gsoil 348</strain>
    </source>
</reference>
<dbReference type="GO" id="GO:0032259">
    <property type="term" value="P:methylation"/>
    <property type="evidence" value="ECO:0007669"/>
    <property type="project" value="UniProtKB-KW"/>
</dbReference>
<dbReference type="EMBL" id="CP007139">
    <property type="protein sequence ID" value="AIE87430.1"/>
    <property type="molecule type" value="Genomic_DNA"/>
</dbReference>
<comment type="caution">
    <text evidence="10">Lacks conserved residue(s) required for the propagation of feature annotation.</text>
</comment>
<feature type="active site" description="Nucleophile" evidence="10">
    <location>
        <position position="104"/>
    </location>
</feature>
<feature type="domain" description="tRNA-specific 2-thiouridylase MnmA-like C-terminal" evidence="11">
    <location>
        <begin position="285"/>
        <end position="357"/>
    </location>
</feature>
<dbReference type="CDD" id="cd01998">
    <property type="entry name" value="MnmA_TRMU-like"/>
    <property type="match status" value="1"/>
</dbReference>
<dbReference type="GO" id="GO:0000049">
    <property type="term" value="F:tRNA binding"/>
    <property type="evidence" value="ECO:0007669"/>
    <property type="project" value="UniProtKB-KW"/>
</dbReference>
<feature type="active site" description="Cysteine persulfide intermediate" evidence="10">
    <location>
        <position position="203"/>
    </location>
</feature>
<gene>
    <name evidence="10" type="primary">mnmA</name>
    <name evidence="13" type="ORF">OP10G_4062</name>
</gene>
<dbReference type="Pfam" id="PF03054">
    <property type="entry name" value="tRNA_Me_trans"/>
    <property type="match status" value="1"/>
</dbReference>
<evidence type="ECO:0000313" key="14">
    <source>
        <dbReference type="Proteomes" id="UP000027982"/>
    </source>
</evidence>
<dbReference type="NCBIfam" id="TIGR00420">
    <property type="entry name" value="trmU"/>
    <property type="match status" value="1"/>
</dbReference>
<evidence type="ECO:0000256" key="10">
    <source>
        <dbReference type="HAMAP-Rule" id="MF_00144"/>
    </source>
</evidence>
<dbReference type="GO" id="GO:0103016">
    <property type="term" value="F:tRNA-uridine 2-sulfurtransferase activity"/>
    <property type="evidence" value="ECO:0007669"/>
    <property type="project" value="UniProtKB-EC"/>
</dbReference>
<proteinExistence type="inferred from homology"/>
<evidence type="ECO:0000256" key="2">
    <source>
        <dbReference type="ARBA" id="ARBA00022679"/>
    </source>
</evidence>
<keyword evidence="13" id="KW-0489">Methyltransferase</keyword>
<evidence type="ECO:0000256" key="3">
    <source>
        <dbReference type="ARBA" id="ARBA00022694"/>
    </source>
</evidence>
<keyword evidence="5 10" id="KW-0067">ATP-binding</keyword>
<dbReference type="Pfam" id="PF20259">
    <property type="entry name" value="tRNA_Me_trans_M"/>
    <property type="match status" value="1"/>
</dbReference>
<evidence type="ECO:0000256" key="6">
    <source>
        <dbReference type="ARBA" id="ARBA00022884"/>
    </source>
</evidence>
<accession>A0A068NXC2</accession>
<comment type="function">
    <text evidence="9 10">Catalyzes the 2-thiolation of uridine at the wobble position (U34) of tRNA, leading to the formation of s(2)U34.</text>
</comment>
<dbReference type="InterPro" id="IPR023382">
    <property type="entry name" value="MnmA-like_central_sf"/>
</dbReference>
<dbReference type="GO" id="GO:0008168">
    <property type="term" value="F:methyltransferase activity"/>
    <property type="evidence" value="ECO:0007669"/>
    <property type="project" value="UniProtKB-KW"/>
</dbReference>
<evidence type="ECO:0000259" key="11">
    <source>
        <dbReference type="Pfam" id="PF20258"/>
    </source>
</evidence>
<dbReference type="InterPro" id="IPR014729">
    <property type="entry name" value="Rossmann-like_a/b/a_fold"/>
</dbReference>
<evidence type="ECO:0000256" key="5">
    <source>
        <dbReference type="ARBA" id="ARBA00022840"/>
    </source>
</evidence>
<sequence length="358" mass="39116">MAAKPTVLVAMSGGVDSSVAAALLVRRGYDVVGLTMQIWQESQTDPRHAGCCSLGAVEDARRVARVLGIPHYVMNLRDEFRASVIENFIDEYAAGRTPNPCVQCNRHVKFEVLMGKMRELGCDRLVTGHYARIRRDSATGRYRLLRSRAADKDQSYVLYMLGQEQLSKAWFPMGEMPSKAQVRDLARELGLHLADKPDSQEICFVSEAGGYAEFLRKQRPEVFAPGEVVDTDGNVVGEHAGVAGFTIGQRKGLGVSARKPLYVLGISPGQNRVVVGEADDLLKSEVVLEDLHWGAMSSNAPPMRVEAKIRYNMEPQPATLHGGARPRLVFDRPVRAVTPGQIAVAYRGKTVAAGGTIS</sequence>
<protein>
    <recommendedName>
        <fullName evidence="10">tRNA-specific 2-thiouridylase MnmA</fullName>
        <ecNumber evidence="10">2.8.1.13</ecNumber>
    </recommendedName>
</protein>
<keyword evidence="2 10" id="KW-0808">Transferase</keyword>
<dbReference type="EC" id="2.8.1.13" evidence="10"/>
<comment type="catalytic activity">
    <reaction evidence="8 10">
        <text>S-sulfanyl-L-cysteinyl-[protein] + uridine(34) in tRNA + AH2 + ATP = 2-thiouridine(34) in tRNA + L-cysteinyl-[protein] + A + AMP + diphosphate + H(+)</text>
        <dbReference type="Rhea" id="RHEA:47032"/>
        <dbReference type="Rhea" id="RHEA-COMP:10131"/>
        <dbReference type="Rhea" id="RHEA-COMP:11726"/>
        <dbReference type="Rhea" id="RHEA-COMP:11727"/>
        <dbReference type="Rhea" id="RHEA-COMP:11728"/>
        <dbReference type="ChEBI" id="CHEBI:13193"/>
        <dbReference type="ChEBI" id="CHEBI:15378"/>
        <dbReference type="ChEBI" id="CHEBI:17499"/>
        <dbReference type="ChEBI" id="CHEBI:29950"/>
        <dbReference type="ChEBI" id="CHEBI:30616"/>
        <dbReference type="ChEBI" id="CHEBI:33019"/>
        <dbReference type="ChEBI" id="CHEBI:61963"/>
        <dbReference type="ChEBI" id="CHEBI:65315"/>
        <dbReference type="ChEBI" id="CHEBI:87170"/>
        <dbReference type="ChEBI" id="CHEBI:456215"/>
        <dbReference type="EC" id="2.8.1.13"/>
    </reaction>
</comment>
<dbReference type="GO" id="GO:0002143">
    <property type="term" value="P:tRNA wobble position uridine thiolation"/>
    <property type="evidence" value="ECO:0007669"/>
    <property type="project" value="TreeGrafter"/>
</dbReference>
<feature type="domain" description="tRNA-specific 2-thiouridylase MnmA-like central" evidence="12">
    <location>
        <begin position="213"/>
        <end position="277"/>
    </location>
</feature>
<dbReference type="Proteomes" id="UP000027982">
    <property type="component" value="Chromosome"/>
</dbReference>
<evidence type="ECO:0000256" key="9">
    <source>
        <dbReference type="ARBA" id="ARBA00056575"/>
    </source>
</evidence>
<dbReference type="Gene3D" id="2.40.30.10">
    <property type="entry name" value="Translation factors"/>
    <property type="match status" value="1"/>
</dbReference>
<dbReference type="HAMAP" id="MF_00144">
    <property type="entry name" value="tRNA_thiouridyl_MnmA"/>
    <property type="match status" value="1"/>
</dbReference>
<feature type="site" description="Interaction with tRNA" evidence="10">
    <location>
        <position position="341"/>
    </location>
</feature>
<dbReference type="GO" id="GO:0005737">
    <property type="term" value="C:cytoplasm"/>
    <property type="evidence" value="ECO:0007669"/>
    <property type="project" value="UniProtKB-SubCell"/>
</dbReference>
<feature type="binding site" evidence="10">
    <location>
        <position position="128"/>
    </location>
    <ligand>
        <name>ATP</name>
        <dbReference type="ChEBI" id="CHEBI:30616"/>
    </ligand>
</feature>
<evidence type="ECO:0000256" key="1">
    <source>
        <dbReference type="ARBA" id="ARBA00022555"/>
    </source>
</evidence>
<feature type="binding site" evidence="10">
    <location>
        <begin position="10"/>
        <end position="17"/>
    </location>
    <ligand>
        <name>ATP</name>
        <dbReference type="ChEBI" id="CHEBI:30616"/>
    </ligand>
</feature>
<organism evidence="13 14">
    <name type="scientific">Fimbriimonas ginsengisoli Gsoil 348</name>
    <dbReference type="NCBI Taxonomy" id="661478"/>
    <lineage>
        <taxon>Bacteria</taxon>
        <taxon>Bacillati</taxon>
        <taxon>Armatimonadota</taxon>
        <taxon>Fimbriimonadia</taxon>
        <taxon>Fimbriimonadales</taxon>
        <taxon>Fimbriimonadaceae</taxon>
        <taxon>Fimbriimonas</taxon>
    </lineage>
</organism>
<dbReference type="PANTHER" id="PTHR11933:SF5">
    <property type="entry name" value="MITOCHONDRIAL TRNA-SPECIFIC 2-THIOURIDYLASE 1"/>
    <property type="match status" value="1"/>
</dbReference>
<dbReference type="RefSeq" id="WP_025228671.1">
    <property type="nucleotide sequence ID" value="NZ_CP007139.1"/>
</dbReference>
<dbReference type="SUPFAM" id="SSF52402">
    <property type="entry name" value="Adenine nucleotide alpha hydrolases-like"/>
    <property type="match status" value="1"/>
</dbReference>
<feature type="region of interest" description="Interaction with tRNA" evidence="10">
    <location>
        <begin position="152"/>
        <end position="154"/>
    </location>
</feature>
<keyword evidence="14" id="KW-1185">Reference proteome</keyword>
<keyword evidence="3 10" id="KW-0819">tRNA processing</keyword>
<dbReference type="FunFam" id="3.40.50.620:FF:000115">
    <property type="entry name" value="tRNA-specific 2-thiouridylase MnmA"/>
    <property type="match status" value="1"/>
</dbReference>
<evidence type="ECO:0000256" key="7">
    <source>
        <dbReference type="ARBA" id="ARBA00023157"/>
    </source>
</evidence>
<feature type="site" description="Interaction with tRNA" evidence="10">
    <location>
        <position position="129"/>
    </location>
</feature>
<comment type="subcellular location">
    <subcellularLocation>
        <location evidence="10">Cytoplasm</location>
    </subcellularLocation>
</comment>
<dbReference type="InterPro" id="IPR046885">
    <property type="entry name" value="MnmA-like_C"/>
</dbReference>
<dbReference type="HOGENOM" id="CLU_035188_0_0_0"/>
<keyword evidence="1 10" id="KW-0820">tRNA-binding</keyword>
<comment type="similarity">
    <text evidence="10">Belongs to the MnmA/TRMU family.</text>
</comment>
<dbReference type="STRING" id="661478.OP10G_4062"/>
<dbReference type="Pfam" id="PF20258">
    <property type="entry name" value="tRNA_Me_trans_C"/>
    <property type="match status" value="1"/>
</dbReference>
<keyword evidence="10" id="KW-0963">Cytoplasm</keyword>
<dbReference type="OrthoDB" id="9800696at2"/>
<feature type="region of interest" description="Interaction with tRNA" evidence="10">
    <location>
        <begin position="310"/>
        <end position="311"/>
    </location>
</feature>
<evidence type="ECO:0000259" key="12">
    <source>
        <dbReference type="Pfam" id="PF20259"/>
    </source>
</evidence>
<feature type="binding site" evidence="10">
    <location>
        <position position="36"/>
    </location>
    <ligand>
        <name>ATP</name>
        <dbReference type="ChEBI" id="CHEBI:30616"/>
    </ligand>
</feature>
<evidence type="ECO:0000256" key="4">
    <source>
        <dbReference type="ARBA" id="ARBA00022741"/>
    </source>
</evidence>
<dbReference type="InterPro" id="IPR004506">
    <property type="entry name" value="MnmA-like"/>
</dbReference>
<dbReference type="NCBIfam" id="NF001138">
    <property type="entry name" value="PRK00143.1"/>
    <property type="match status" value="1"/>
</dbReference>
<keyword evidence="7" id="KW-1015">Disulfide bond</keyword>